<name>A0A1H3EGL5_9EURY</name>
<dbReference type="PANTHER" id="PTHR30086">
    <property type="entry name" value="ARGININE EXPORTER PROTEIN ARGO"/>
    <property type="match status" value="1"/>
</dbReference>
<feature type="transmembrane region" description="Helical" evidence="6">
    <location>
        <begin position="43"/>
        <end position="68"/>
    </location>
</feature>
<keyword evidence="8" id="KW-1185">Reference proteome</keyword>
<accession>A0A1H3EGL5</accession>
<feature type="transmembrane region" description="Helical" evidence="6">
    <location>
        <begin position="120"/>
        <end position="140"/>
    </location>
</feature>
<protein>
    <submittedName>
        <fullName evidence="7">Threonine/homoserine/homoserine lactone efflux protein</fullName>
    </submittedName>
</protein>
<keyword evidence="2" id="KW-1003">Cell membrane</keyword>
<dbReference type="AlphaFoldDB" id="A0A1H3EGL5"/>
<dbReference type="RefSeq" id="WP_089765673.1">
    <property type="nucleotide sequence ID" value="NZ_FNPB01000002.1"/>
</dbReference>
<evidence type="ECO:0000256" key="2">
    <source>
        <dbReference type="ARBA" id="ARBA00022475"/>
    </source>
</evidence>
<evidence type="ECO:0000256" key="1">
    <source>
        <dbReference type="ARBA" id="ARBA00004651"/>
    </source>
</evidence>
<dbReference type="STRING" id="660517.SAMN04487946_102225"/>
<evidence type="ECO:0000313" key="7">
    <source>
        <dbReference type="EMBL" id="SDX77069.1"/>
    </source>
</evidence>
<evidence type="ECO:0000256" key="4">
    <source>
        <dbReference type="ARBA" id="ARBA00022989"/>
    </source>
</evidence>
<evidence type="ECO:0000256" key="6">
    <source>
        <dbReference type="SAM" id="Phobius"/>
    </source>
</evidence>
<dbReference type="OrthoDB" id="202606at2157"/>
<dbReference type="GO" id="GO:0015171">
    <property type="term" value="F:amino acid transmembrane transporter activity"/>
    <property type="evidence" value="ECO:0007669"/>
    <property type="project" value="TreeGrafter"/>
</dbReference>
<dbReference type="Proteomes" id="UP000199170">
    <property type="component" value="Unassembled WGS sequence"/>
</dbReference>
<dbReference type="PIRSF" id="PIRSF006324">
    <property type="entry name" value="LeuE"/>
    <property type="match status" value="1"/>
</dbReference>
<dbReference type="Pfam" id="PF01810">
    <property type="entry name" value="LysE"/>
    <property type="match status" value="1"/>
</dbReference>
<dbReference type="InterPro" id="IPR001123">
    <property type="entry name" value="LeuE-type"/>
</dbReference>
<gene>
    <name evidence="7" type="ORF">SAMN04487946_102225</name>
</gene>
<evidence type="ECO:0000256" key="5">
    <source>
        <dbReference type="ARBA" id="ARBA00023136"/>
    </source>
</evidence>
<keyword evidence="3 6" id="KW-0812">Transmembrane</keyword>
<comment type="subcellular location">
    <subcellularLocation>
        <location evidence="1">Cell membrane</location>
        <topology evidence="1">Multi-pass membrane protein</topology>
    </subcellularLocation>
</comment>
<dbReference type="GO" id="GO:0005886">
    <property type="term" value="C:plasma membrane"/>
    <property type="evidence" value="ECO:0007669"/>
    <property type="project" value="UniProtKB-SubCell"/>
</dbReference>
<dbReference type="EMBL" id="FNPB01000002">
    <property type="protein sequence ID" value="SDX77069.1"/>
    <property type="molecule type" value="Genomic_DNA"/>
</dbReference>
<feature type="transmembrane region" description="Helical" evidence="6">
    <location>
        <begin position="189"/>
        <end position="206"/>
    </location>
</feature>
<keyword evidence="5 6" id="KW-0472">Membrane</keyword>
<sequence length="207" mass="20718">MALLPGPATYLAFCAAAVALILTPGPDTMYVLARGIQSRDAGVRSAFGIATGVLLHTAAATLGLAALLRAAPAAYRVVKYAGAVYLASLGVQAIRNDEFGDAADADGPTADATGSFRRGVLVNVLNPKVALFFLAFLPGFAGSAPGATSRMLVLGATYATLTAAYLGIVAVASGRVGSLLTASTTTSRLSWVGGGAMITLGLALAVE</sequence>
<evidence type="ECO:0000313" key="8">
    <source>
        <dbReference type="Proteomes" id="UP000199170"/>
    </source>
</evidence>
<keyword evidence="4 6" id="KW-1133">Transmembrane helix</keyword>
<proteinExistence type="predicted"/>
<dbReference type="PANTHER" id="PTHR30086:SF20">
    <property type="entry name" value="ARGININE EXPORTER PROTEIN ARGO-RELATED"/>
    <property type="match status" value="1"/>
</dbReference>
<evidence type="ECO:0000256" key="3">
    <source>
        <dbReference type="ARBA" id="ARBA00022692"/>
    </source>
</evidence>
<feature type="transmembrane region" description="Helical" evidence="6">
    <location>
        <begin position="152"/>
        <end position="177"/>
    </location>
</feature>
<reference evidence="8" key="1">
    <citation type="submission" date="2016-10" db="EMBL/GenBank/DDBJ databases">
        <authorList>
            <person name="Varghese N."/>
            <person name="Submissions S."/>
        </authorList>
    </citation>
    <scope>NUCLEOTIDE SEQUENCE [LARGE SCALE GENOMIC DNA]</scope>
    <source>
        <strain evidence="8">CGMCC 1.10118</strain>
    </source>
</reference>
<organism evidence="7 8">
    <name type="scientific">Halobellus clavatus</name>
    <dbReference type="NCBI Taxonomy" id="660517"/>
    <lineage>
        <taxon>Archaea</taxon>
        <taxon>Methanobacteriati</taxon>
        <taxon>Methanobacteriota</taxon>
        <taxon>Stenosarchaea group</taxon>
        <taxon>Halobacteria</taxon>
        <taxon>Halobacteriales</taxon>
        <taxon>Haloferacaceae</taxon>
        <taxon>Halobellus</taxon>
    </lineage>
</organism>